<dbReference type="Proteomes" id="UP000574390">
    <property type="component" value="Unassembled WGS sequence"/>
</dbReference>
<dbReference type="AlphaFoldDB" id="A0A7J6SUI6"/>
<proteinExistence type="predicted"/>
<organism evidence="1 2">
    <name type="scientific">Perkinsus olseni</name>
    <name type="common">Perkinsus atlanticus</name>
    <dbReference type="NCBI Taxonomy" id="32597"/>
    <lineage>
        <taxon>Eukaryota</taxon>
        <taxon>Sar</taxon>
        <taxon>Alveolata</taxon>
        <taxon>Perkinsozoa</taxon>
        <taxon>Perkinsea</taxon>
        <taxon>Perkinsida</taxon>
        <taxon>Perkinsidae</taxon>
        <taxon>Perkinsus</taxon>
    </lineage>
</organism>
<dbReference type="InterPro" id="IPR043502">
    <property type="entry name" value="DNA/RNA_pol_sf"/>
</dbReference>
<evidence type="ECO:0000313" key="2">
    <source>
        <dbReference type="Proteomes" id="UP000574390"/>
    </source>
</evidence>
<comment type="caution">
    <text evidence="1">The sequence shown here is derived from an EMBL/GenBank/DDBJ whole genome shotgun (WGS) entry which is preliminary data.</text>
</comment>
<dbReference type="EMBL" id="JABANM010012167">
    <property type="protein sequence ID" value="KAF4736473.1"/>
    <property type="molecule type" value="Genomic_DNA"/>
</dbReference>
<protein>
    <submittedName>
        <fullName evidence="1">Uncharacterized protein</fullName>
    </submittedName>
</protein>
<dbReference type="SUPFAM" id="SSF56672">
    <property type="entry name" value="DNA/RNA polymerases"/>
    <property type="match status" value="1"/>
</dbReference>
<sequence>MEPSFKASWDSTRMVNSLAAPEKALLKKETEMYLSNGWWTLDNGPRPKALRPGYEVRQLDLRKAFLKLHIRHEVRVRLGSSAFRTRRLCFGLAYCGGVTIIRLLDDLLLVGSPAEVASVEAALCTAFSLFGFDAPLEKRSTWQSTNENSSGSRWLGYLWWWDGSILEVERPLIEFDPTSVTSKRQCFQYAGWFRDGLRYWNDTLARGHADKVRSYSGKADSWDQLLDPKTLKLCRLHLHKALRYWNIDRRFKVPLPFASKDLYVFCDASGGGYGMVFSLTSSITSPSDIWYAECKSFPKNAWHANRRETFCLARTCQKVLMFVEAGFLPSLVNVRISTDSVVAKSAGLPKVKSNRGIDYIVLRRLHETVRETTELLRSLSFTVTIEHIPGRLNSFADRLSRLHEDITLTVAQIGVSTVSASEPLDIDDVKDIQQADPLITSVIDKLTNDAASMTVAEKGLSYGCYVDDGILRRGCDRGPTGDFYSQFVLSGDHPRVRQLVEDSHRHLQHAVELRWWWLSKSYQTL</sequence>
<evidence type="ECO:0000313" key="1">
    <source>
        <dbReference type="EMBL" id="KAF4736473.1"/>
    </source>
</evidence>
<gene>
    <name evidence="1" type="ORF">FOZ62_032244</name>
</gene>
<accession>A0A7J6SUI6</accession>
<reference evidence="1 2" key="1">
    <citation type="submission" date="2020-04" db="EMBL/GenBank/DDBJ databases">
        <title>Perkinsus olseni comparative genomics.</title>
        <authorList>
            <person name="Bogema D.R."/>
        </authorList>
    </citation>
    <scope>NUCLEOTIDE SEQUENCE [LARGE SCALE GENOMIC DNA]</scope>
    <source>
        <strain evidence="1">ATCC PRA-205</strain>
    </source>
</reference>
<name>A0A7J6SUI6_PEROL</name>